<keyword evidence="1" id="KW-0472">Membrane</keyword>
<dbReference type="GO" id="GO:0008320">
    <property type="term" value="F:protein transmembrane transporter activity"/>
    <property type="evidence" value="ECO:0007669"/>
    <property type="project" value="TreeGrafter"/>
</dbReference>
<evidence type="ECO:0000259" key="5">
    <source>
        <dbReference type="Pfam" id="PF03865"/>
    </source>
</evidence>
<dbReference type="InterPro" id="IPR051544">
    <property type="entry name" value="TPS_OM_transporter"/>
</dbReference>
<accession>A0AA86J0E2</accession>
<gene>
    <name evidence="7" type="ORF">RGQ30_11890</name>
</gene>
<keyword evidence="1" id="KW-1134">Transmembrane beta strand</keyword>
<dbReference type="InterPro" id="IPR013686">
    <property type="entry name" value="Polypept-transport_assoc_ShlB"/>
</dbReference>
<feature type="chain" id="PRO_5045309921" description="POTRA domain-containing protein" evidence="4">
    <location>
        <begin position="26"/>
        <end position="546"/>
    </location>
</feature>
<dbReference type="Gene3D" id="3.10.20.310">
    <property type="entry name" value="membrane protein fhac"/>
    <property type="match status" value="1"/>
</dbReference>
<evidence type="ECO:0000256" key="1">
    <source>
        <dbReference type="ARBA" id="ARBA00022452"/>
    </source>
</evidence>
<dbReference type="RefSeq" id="WP_130556783.1">
    <property type="nucleotide sequence ID" value="NZ_AP028947.1"/>
</dbReference>
<dbReference type="PANTHER" id="PTHR34597">
    <property type="entry name" value="SLR1661 PROTEIN"/>
    <property type="match status" value="1"/>
</dbReference>
<dbReference type="Proteomes" id="UP001329151">
    <property type="component" value="Chromosome"/>
</dbReference>
<dbReference type="PANTHER" id="PTHR34597:SF3">
    <property type="entry name" value="OUTER MEMBRANE TRANSPORTER CDIB"/>
    <property type="match status" value="1"/>
</dbReference>
<protein>
    <recommendedName>
        <fullName evidence="9">POTRA domain-containing protein</fullName>
    </recommendedName>
</protein>
<proteinExistence type="predicted"/>
<dbReference type="AlphaFoldDB" id="A0AA86J0E2"/>
<dbReference type="Gene3D" id="2.40.160.50">
    <property type="entry name" value="membrane protein fhac: a member of the omp85/tpsb transporter family"/>
    <property type="match status" value="1"/>
</dbReference>
<keyword evidence="4" id="KW-0732">Signal</keyword>
<dbReference type="Pfam" id="PF03865">
    <property type="entry name" value="ShlB"/>
    <property type="match status" value="1"/>
</dbReference>
<feature type="domain" description="Polypeptide-transport-associated ShlB-type" evidence="6">
    <location>
        <begin position="47"/>
        <end position="121"/>
    </location>
</feature>
<feature type="signal peptide" evidence="4">
    <location>
        <begin position="1"/>
        <end position="25"/>
    </location>
</feature>
<name>A0AA86J0E2_9BURK</name>
<sequence length="546" mass="59007">MKLKLSAVACAVLLLVNAPLRPAYAQSISPETPPGASGGDSYQEPSFNVSGFDVVGPELVPRDQVMSVLNGFAGREITFSDLRSATTAVEQLHALAGFEVVRVLIPEQEIQPGEKLKLQIVDARLDVVTVAGNDYFTAESIQQSLVVLQPGALINTVEMDKNLRLVNDNPAKIVRVRLEPSDKPGLVDAKVQVADQNPLAAYVTLDNSGTNATGDFRMGVALQHNDAFKKGHMASFQYVTSPGRWSDVEVFGLNYKIPFYSQNSLLELAYSDSNVDAGTLSVGAGSVSVAGAGTTAAIRWVKLLDRLAGFDQRVTFSHEIKQFVSQVQLNGFGPSLVPALESRPVGVSYSLSEAQDSRQRAFQLAYFKNYVTGGNNSTAQYQMTNAAARANFDVLRANASWSEQVAPGWRLTAQLDAQHTDYSLIPGEQFGAGGVYSVRGFEERVISGDRGFRQSLELMGPNVAKTLAGFLERFQFVGFVDAAQLKFNNPVAGNPVEPHLMSYGLGARFAFSPKHQFRVDLAKVVSGVPIQPHGDLMLHVSFATSL</sequence>
<dbReference type="GO" id="GO:0046819">
    <property type="term" value="P:protein secretion by the type V secretion system"/>
    <property type="evidence" value="ECO:0007669"/>
    <property type="project" value="TreeGrafter"/>
</dbReference>
<dbReference type="GO" id="GO:0098046">
    <property type="term" value="C:type V protein secretion system complex"/>
    <property type="evidence" value="ECO:0007669"/>
    <property type="project" value="TreeGrafter"/>
</dbReference>
<evidence type="ECO:0000256" key="2">
    <source>
        <dbReference type="ARBA" id="ARBA00022692"/>
    </source>
</evidence>
<evidence type="ECO:0000256" key="4">
    <source>
        <dbReference type="SAM" id="SignalP"/>
    </source>
</evidence>
<evidence type="ECO:0000313" key="8">
    <source>
        <dbReference type="Proteomes" id="UP001329151"/>
    </source>
</evidence>
<evidence type="ECO:0000256" key="3">
    <source>
        <dbReference type="ARBA" id="ARBA00023237"/>
    </source>
</evidence>
<dbReference type="InterPro" id="IPR005565">
    <property type="entry name" value="Hemolysn_activator_HlyB_C"/>
</dbReference>
<keyword evidence="8" id="KW-1185">Reference proteome</keyword>
<evidence type="ECO:0008006" key="9">
    <source>
        <dbReference type="Google" id="ProtNLM"/>
    </source>
</evidence>
<dbReference type="Pfam" id="PF08479">
    <property type="entry name" value="POTRA_2"/>
    <property type="match status" value="1"/>
</dbReference>
<organism evidence="7 8">
    <name type="scientific">Limnobacter thiooxidans</name>
    <dbReference type="NCBI Taxonomy" id="131080"/>
    <lineage>
        <taxon>Bacteria</taxon>
        <taxon>Pseudomonadati</taxon>
        <taxon>Pseudomonadota</taxon>
        <taxon>Betaproteobacteria</taxon>
        <taxon>Burkholderiales</taxon>
        <taxon>Burkholderiaceae</taxon>
        <taxon>Limnobacter</taxon>
    </lineage>
</organism>
<keyword evidence="3" id="KW-0998">Cell outer membrane</keyword>
<reference evidence="7 8" key="1">
    <citation type="submission" date="2023-10" db="EMBL/GenBank/DDBJ databases">
        <title>Complete Genome Sequence of Limnobacter thiooxidans CS-K2T, Isolated from freshwater lake sediments in Bavaria, Germany.</title>
        <authorList>
            <person name="Naruki M."/>
            <person name="Watanabe A."/>
            <person name="Warashina T."/>
            <person name="Morita T."/>
            <person name="Arakawa K."/>
        </authorList>
    </citation>
    <scope>NUCLEOTIDE SEQUENCE [LARGE SCALE GENOMIC DNA]</scope>
    <source>
        <strain evidence="7 8">CS-K2</strain>
    </source>
</reference>
<evidence type="ECO:0000259" key="6">
    <source>
        <dbReference type="Pfam" id="PF08479"/>
    </source>
</evidence>
<dbReference type="KEGG" id="lto:RGQ30_11890"/>
<keyword evidence="2" id="KW-0812">Transmembrane</keyword>
<evidence type="ECO:0000313" key="7">
    <source>
        <dbReference type="EMBL" id="BET25688.1"/>
    </source>
</evidence>
<dbReference type="EMBL" id="AP028947">
    <property type="protein sequence ID" value="BET25688.1"/>
    <property type="molecule type" value="Genomic_DNA"/>
</dbReference>
<feature type="domain" description="Haemolysin activator HlyB C-terminal" evidence="5">
    <location>
        <begin position="190"/>
        <end position="508"/>
    </location>
</feature>